<comment type="cofactor">
    <cofactor evidence="8">
        <name>Zn(2+)</name>
        <dbReference type="ChEBI" id="CHEBI:29105"/>
    </cofactor>
</comment>
<protein>
    <recommendedName>
        <fullName evidence="8">Neutral metalloproteinase</fullName>
        <ecNumber evidence="8">3.4.24.-</ecNumber>
    </recommendedName>
</protein>
<feature type="active site" evidence="7">
    <location>
        <position position="171"/>
    </location>
</feature>
<dbReference type="Pfam" id="PF01447">
    <property type="entry name" value="Peptidase_M4"/>
    <property type="match status" value="1"/>
</dbReference>
<dbReference type="EC" id="3.4.24.-" evidence="8"/>
<evidence type="ECO:0000256" key="7">
    <source>
        <dbReference type="PIRSR" id="PIRSR623612-1"/>
    </source>
</evidence>
<dbReference type="AlphaFoldDB" id="A0A2T0VHJ4"/>
<evidence type="ECO:0000256" key="3">
    <source>
        <dbReference type="ARBA" id="ARBA00022723"/>
    </source>
</evidence>
<evidence type="ECO:0000256" key="6">
    <source>
        <dbReference type="ARBA" id="ARBA00023049"/>
    </source>
</evidence>
<dbReference type="InterPro" id="IPR001570">
    <property type="entry name" value="Peptidase_M4_C_domain"/>
</dbReference>
<keyword evidence="12" id="KW-1185">Reference proteome</keyword>
<proteinExistence type="inferred from homology"/>
<dbReference type="GO" id="GO:0006508">
    <property type="term" value="P:proteolysis"/>
    <property type="evidence" value="ECO:0007669"/>
    <property type="project" value="UniProtKB-KW"/>
</dbReference>
<organism evidence="11 12">
    <name type="scientific">Glaciihabitans tibetensis</name>
    <dbReference type="NCBI Taxonomy" id="1266600"/>
    <lineage>
        <taxon>Bacteria</taxon>
        <taxon>Bacillati</taxon>
        <taxon>Actinomycetota</taxon>
        <taxon>Actinomycetes</taxon>
        <taxon>Micrococcales</taxon>
        <taxon>Microbacteriaceae</taxon>
        <taxon>Glaciihabitans</taxon>
    </lineage>
</organism>
<dbReference type="InterPro" id="IPR027268">
    <property type="entry name" value="Peptidase_M4/M1_CTD_sf"/>
</dbReference>
<dbReference type="PANTHER" id="PTHR43579">
    <property type="match status" value="1"/>
</dbReference>
<dbReference type="CDD" id="cd09597">
    <property type="entry name" value="M4_TLP"/>
    <property type="match status" value="1"/>
</dbReference>
<comment type="subcellular location">
    <subcellularLocation>
        <location evidence="8">Secreted</location>
    </subcellularLocation>
</comment>
<dbReference type="PRINTS" id="PR00730">
    <property type="entry name" value="THERMOLYSIN"/>
</dbReference>
<dbReference type="GO" id="GO:0005576">
    <property type="term" value="C:extracellular region"/>
    <property type="evidence" value="ECO:0007669"/>
    <property type="project" value="UniProtKB-SubCell"/>
</dbReference>
<dbReference type="RefSeq" id="WP_106210648.1">
    <property type="nucleotide sequence ID" value="NZ_PVTL01000002.1"/>
</dbReference>
<feature type="domain" description="Peptidase M4" evidence="9">
    <location>
        <begin position="96"/>
        <end position="178"/>
    </location>
</feature>
<keyword evidence="2 8" id="KW-0645">Protease</keyword>
<evidence type="ECO:0000313" key="12">
    <source>
        <dbReference type="Proteomes" id="UP000237983"/>
    </source>
</evidence>
<evidence type="ECO:0000313" key="11">
    <source>
        <dbReference type="EMBL" id="PRY69682.1"/>
    </source>
</evidence>
<dbReference type="EMBL" id="PVTL01000002">
    <property type="protein sequence ID" value="PRY69682.1"/>
    <property type="molecule type" value="Genomic_DNA"/>
</dbReference>
<keyword evidence="3" id="KW-0479">Metal-binding</keyword>
<evidence type="ECO:0000256" key="8">
    <source>
        <dbReference type="RuleBase" id="RU366073"/>
    </source>
</evidence>
<keyword evidence="4 8" id="KW-0378">Hydrolase</keyword>
<comment type="function">
    <text evidence="8">Extracellular zinc metalloprotease.</text>
</comment>
<feature type="active site" description="Proton donor" evidence="7">
    <location>
        <position position="272"/>
    </location>
</feature>
<reference evidence="11 12" key="1">
    <citation type="submission" date="2018-03" db="EMBL/GenBank/DDBJ databases">
        <title>Genomic Encyclopedia of Type Strains, Phase III (KMG-III): the genomes of soil and plant-associated and newly described type strains.</title>
        <authorList>
            <person name="Whitman W."/>
        </authorList>
    </citation>
    <scope>NUCLEOTIDE SEQUENCE [LARGE SCALE GENOMIC DNA]</scope>
    <source>
        <strain evidence="11 12">CGMCC 1.12484</strain>
    </source>
</reference>
<dbReference type="InterPro" id="IPR013856">
    <property type="entry name" value="Peptidase_M4_domain"/>
</dbReference>
<comment type="similarity">
    <text evidence="1 8">Belongs to the peptidase M4 family.</text>
</comment>
<name>A0A2T0VHJ4_9MICO</name>
<feature type="domain" description="Peptidase M4 C-terminal" evidence="10">
    <location>
        <begin position="181"/>
        <end position="350"/>
    </location>
</feature>
<keyword evidence="5 8" id="KW-0862">Zinc</keyword>
<dbReference type="Gene3D" id="3.10.170.10">
    <property type="match status" value="1"/>
</dbReference>
<dbReference type="InterPro" id="IPR023612">
    <property type="entry name" value="Peptidase_M4"/>
</dbReference>
<dbReference type="Pfam" id="PF02868">
    <property type="entry name" value="Peptidase_M4_C"/>
    <property type="match status" value="1"/>
</dbReference>
<dbReference type="Proteomes" id="UP000237983">
    <property type="component" value="Unassembled WGS sequence"/>
</dbReference>
<dbReference type="InterPro" id="IPR052759">
    <property type="entry name" value="Metalloprotease_M4"/>
</dbReference>
<keyword evidence="8" id="KW-0964">Secreted</keyword>
<evidence type="ECO:0000259" key="10">
    <source>
        <dbReference type="Pfam" id="PF02868"/>
    </source>
</evidence>
<dbReference type="Gene3D" id="1.10.390.10">
    <property type="entry name" value="Neutral Protease Domain 2"/>
    <property type="match status" value="1"/>
</dbReference>
<dbReference type="PANTHER" id="PTHR43579:SF1">
    <property type="entry name" value="NEUTRAL METALLOPROTEINASE"/>
    <property type="match status" value="1"/>
</dbReference>
<evidence type="ECO:0000256" key="2">
    <source>
        <dbReference type="ARBA" id="ARBA00022670"/>
    </source>
</evidence>
<evidence type="ECO:0000259" key="9">
    <source>
        <dbReference type="Pfam" id="PF01447"/>
    </source>
</evidence>
<dbReference type="GO" id="GO:0046872">
    <property type="term" value="F:metal ion binding"/>
    <property type="evidence" value="ECO:0007669"/>
    <property type="project" value="UniProtKB-UniRule"/>
</dbReference>
<dbReference type="GO" id="GO:0004222">
    <property type="term" value="F:metalloendopeptidase activity"/>
    <property type="evidence" value="ECO:0007669"/>
    <property type="project" value="UniProtKB-UniRule"/>
</dbReference>
<keyword evidence="6 8" id="KW-0482">Metalloprotease</keyword>
<evidence type="ECO:0000256" key="1">
    <source>
        <dbReference type="ARBA" id="ARBA00009388"/>
    </source>
</evidence>
<dbReference type="OrthoDB" id="291295at2"/>
<evidence type="ECO:0000256" key="4">
    <source>
        <dbReference type="ARBA" id="ARBA00022801"/>
    </source>
</evidence>
<gene>
    <name evidence="11" type="ORF">B0I08_102359</name>
</gene>
<evidence type="ECO:0000256" key="5">
    <source>
        <dbReference type="ARBA" id="ARBA00022833"/>
    </source>
</evidence>
<comment type="caution">
    <text evidence="11">The sequence shown here is derived from an EMBL/GenBank/DDBJ whole genome shotgun (WGS) entry which is preliminary data.</text>
</comment>
<sequence length="354" mass="38202">MSCMIIPPYLLQRLAGLEAPELARVAAAARASLARDQPFRGVRSPEAAPHGERRQLNAVTPPEFADPQRTIFDTRGTEVLPGEVVRREGDPAGADPAVNEAYDGLGHTHAFLRDVLQRASIDGNNLPLDASVHFGDAYDNAFWDGERMVFGDGDGVVFTRMTASLSVIGHELAHGVTQYTANLRYEGQSGALNESFSDVIGALVEQHTLGHDVEEATWLIGLGLFTDAVEGDALRSMRAPGTAYDDDVLGRDPQPAHMRDYVDTREDNGGVHLNSGIPNHAFYLVANELGGFAWERAGRIWYDALTEETLPETTNFTAFAEATTRAAAARFGEASVERDAVIAGWRGVGITADG</sequence>
<dbReference type="SUPFAM" id="SSF55486">
    <property type="entry name" value="Metalloproteases ('zincins'), catalytic domain"/>
    <property type="match status" value="1"/>
</dbReference>
<accession>A0A2T0VHJ4</accession>